<sequence>MAGLFRQQAMERHADRLHGEILLLPRLSHGVILSLLLVWVALSIIWLFSSNYARKESVTGWLEPASGVVRVYAERSGVIKQVLVREGDQVLKDQPLIVVNGDRILADGKHLESLLLAEYESQQKLVTEQLGRGEKIYRQQLRDLDQRIVASEEDLALLEKQIKTQVRRYDLSAEQAGRYRQLKREGYISSAELDAVIAQELELHAERQDLARSRVNLRNQIRQLESDRLLLPEEFANSGDQLRARLSDLAQQIAQLHGQQAYIVKASRAGVVSNLQAAEGQQAQADIPVLSLVPENHVLTAQLLVPVRSAGFLSAGQPLKIRYDAFPYQKFGLYPGAVLEVSDTVLLPDELLRVPVTVHEPVFRVTAKLAQPTVNAYGRHFSLKPGMTLSADVQLAERSLLQWLLEPIYSLRGRL</sequence>
<evidence type="ECO:0000313" key="4">
    <source>
        <dbReference type="EMBL" id="WKD50535.1"/>
    </source>
</evidence>
<dbReference type="Proteomes" id="UP001321520">
    <property type="component" value="Chromosome"/>
</dbReference>
<evidence type="ECO:0000256" key="1">
    <source>
        <dbReference type="SAM" id="Coils"/>
    </source>
</evidence>
<dbReference type="SUPFAM" id="SSF51230">
    <property type="entry name" value="Single hybrid motif"/>
    <property type="match status" value="1"/>
</dbReference>
<feature type="domain" description="AprE-like beta-barrel" evidence="3">
    <location>
        <begin position="300"/>
        <end position="394"/>
    </location>
</feature>
<organism evidence="4 5">
    <name type="scientific">Microbulbifer spongiae</name>
    <dbReference type="NCBI Taxonomy" id="2944933"/>
    <lineage>
        <taxon>Bacteria</taxon>
        <taxon>Pseudomonadati</taxon>
        <taxon>Pseudomonadota</taxon>
        <taxon>Gammaproteobacteria</taxon>
        <taxon>Cellvibrionales</taxon>
        <taxon>Microbulbiferaceae</taxon>
        <taxon>Microbulbifer</taxon>
    </lineage>
</organism>
<feature type="coiled-coil region" evidence="1">
    <location>
        <begin position="141"/>
        <end position="168"/>
    </location>
</feature>
<dbReference type="InterPro" id="IPR011053">
    <property type="entry name" value="Single_hybrid_motif"/>
</dbReference>
<dbReference type="Pfam" id="PF26002">
    <property type="entry name" value="Beta-barrel_AprE"/>
    <property type="match status" value="1"/>
</dbReference>
<proteinExistence type="predicted"/>
<protein>
    <submittedName>
        <fullName evidence="4">HlyD family efflux transporter periplasmic adaptor subunit</fullName>
    </submittedName>
</protein>
<dbReference type="PANTHER" id="PTHR30386:SF28">
    <property type="entry name" value="EXPORTED PROTEIN"/>
    <property type="match status" value="1"/>
</dbReference>
<reference evidence="4 5" key="1">
    <citation type="submission" date="2022-05" db="EMBL/GenBank/DDBJ databases">
        <title>Microbulbifer sp. nov., isolated from sponge.</title>
        <authorList>
            <person name="Gao L."/>
        </authorList>
    </citation>
    <scope>NUCLEOTIDE SEQUENCE [LARGE SCALE GENOMIC DNA]</scope>
    <source>
        <strain evidence="4 5">MI-G</strain>
    </source>
</reference>
<gene>
    <name evidence="4" type="ORF">M8T91_03640</name>
</gene>
<dbReference type="InterPro" id="IPR058982">
    <property type="entry name" value="Beta-barrel_AprE"/>
</dbReference>
<evidence type="ECO:0000259" key="3">
    <source>
        <dbReference type="Pfam" id="PF26002"/>
    </source>
</evidence>
<keyword evidence="5" id="KW-1185">Reference proteome</keyword>
<evidence type="ECO:0000256" key="2">
    <source>
        <dbReference type="SAM" id="Phobius"/>
    </source>
</evidence>
<dbReference type="RefSeq" id="WP_301416917.1">
    <property type="nucleotide sequence ID" value="NZ_CP098023.1"/>
</dbReference>
<accession>A0ABY9EC26</accession>
<dbReference type="InterPro" id="IPR050739">
    <property type="entry name" value="MFP"/>
</dbReference>
<name>A0ABY9EC26_9GAMM</name>
<dbReference type="PRINTS" id="PR01490">
    <property type="entry name" value="RTXTOXIND"/>
</dbReference>
<keyword evidence="2" id="KW-0472">Membrane</keyword>
<evidence type="ECO:0000313" key="5">
    <source>
        <dbReference type="Proteomes" id="UP001321520"/>
    </source>
</evidence>
<keyword evidence="2" id="KW-1133">Transmembrane helix</keyword>
<feature type="transmembrane region" description="Helical" evidence="2">
    <location>
        <begin position="21"/>
        <end position="48"/>
    </location>
</feature>
<dbReference type="Gene3D" id="2.40.50.100">
    <property type="match status" value="1"/>
</dbReference>
<keyword evidence="1" id="KW-0175">Coiled coil</keyword>
<dbReference type="Gene3D" id="2.40.30.170">
    <property type="match status" value="1"/>
</dbReference>
<dbReference type="PANTHER" id="PTHR30386">
    <property type="entry name" value="MEMBRANE FUSION SUBUNIT OF EMRAB-TOLC MULTIDRUG EFFLUX PUMP"/>
    <property type="match status" value="1"/>
</dbReference>
<dbReference type="EMBL" id="CP098023">
    <property type="protein sequence ID" value="WKD50535.1"/>
    <property type="molecule type" value="Genomic_DNA"/>
</dbReference>
<keyword evidence="2" id="KW-0812">Transmembrane</keyword>